<feature type="compositionally biased region" description="Low complexity" evidence="1">
    <location>
        <begin position="75"/>
        <end position="91"/>
    </location>
</feature>
<dbReference type="RefSeq" id="WP_189080106.1">
    <property type="nucleotide sequence ID" value="NZ_BMMX01000013.1"/>
</dbReference>
<dbReference type="InterPro" id="IPR022603">
    <property type="entry name" value="DUF3152"/>
</dbReference>
<protein>
    <recommendedName>
        <fullName evidence="3">DUF3152 domain-containing protein</fullName>
    </recommendedName>
</protein>
<keyword evidence="2" id="KW-1133">Transmembrane helix</keyword>
<gene>
    <name evidence="4" type="ORF">GCM10012284_33230</name>
</gene>
<keyword evidence="5" id="KW-1185">Reference proteome</keyword>
<reference evidence="4" key="1">
    <citation type="journal article" date="2014" name="Int. J. Syst. Evol. Microbiol.">
        <title>Complete genome sequence of Corynebacterium casei LMG S-19264T (=DSM 44701T), isolated from a smear-ripened cheese.</title>
        <authorList>
            <consortium name="US DOE Joint Genome Institute (JGI-PGF)"/>
            <person name="Walter F."/>
            <person name="Albersmeier A."/>
            <person name="Kalinowski J."/>
            <person name="Ruckert C."/>
        </authorList>
    </citation>
    <scope>NUCLEOTIDE SEQUENCE</scope>
    <source>
        <strain evidence="4">CGMCC 4.7299</strain>
    </source>
</reference>
<comment type="caution">
    <text evidence="4">The sequence shown here is derived from an EMBL/GenBank/DDBJ whole genome shotgun (WGS) entry which is preliminary data.</text>
</comment>
<feature type="transmembrane region" description="Helical" evidence="2">
    <location>
        <begin position="20"/>
        <end position="40"/>
    </location>
</feature>
<dbReference type="EMBL" id="BMMX01000013">
    <property type="protein sequence ID" value="GGK96346.1"/>
    <property type="molecule type" value="Genomic_DNA"/>
</dbReference>
<evidence type="ECO:0000256" key="2">
    <source>
        <dbReference type="SAM" id="Phobius"/>
    </source>
</evidence>
<evidence type="ECO:0000313" key="4">
    <source>
        <dbReference type="EMBL" id="GGK96346.1"/>
    </source>
</evidence>
<evidence type="ECO:0000313" key="5">
    <source>
        <dbReference type="Proteomes" id="UP000656042"/>
    </source>
</evidence>
<evidence type="ECO:0000259" key="3">
    <source>
        <dbReference type="Pfam" id="PF11350"/>
    </source>
</evidence>
<feature type="domain" description="DUF3152" evidence="3">
    <location>
        <begin position="99"/>
        <end position="274"/>
    </location>
</feature>
<name>A0A8J3FPY4_9ACTN</name>
<accession>A0A8J3FPY4</accession>
<reference evidence="4" key="2">
    <citation type="submission" date="2020-09" db="EMBL/GenBank/DDBJ databases">
        <authorList>
            <person name="Sun Q."/>
            <person name="Zhou Y."/>
        </authorList>
    </citation>
    <scope>NUCLEOTIDE SEQUENCE</scope>
    <source>
        <strain evidence="4">CGMCC 4.7299</strain>
    </source>
</reference>
<dbReference type="SUPFAM" id="SSF55486">
    <property type="entry name" value="Metalloproteases ('zincins'), catalytic domain"/>
    <property type="match status" value="1"/>
</dbReference>
<evidence type="ECO:0000256" key="1">
    <source>
        <dbReference type="SAM" id="MobiDB-lite"/>
    </source>
</evidence>
<dbReference type="Pfam" id="PF11350">
    <property type="entry name" value="DUF3152"/>
    <property type="match status" value="1"/>
</dbReference>
<sequence length="295" mass="30509">MIDTGGMAAVTSAVVRHGRWHRWALPLAGAVLVLVAGAVFGQRPSATSASAAPSAAPGASPSAASSPAAPPSPAAPSSSSSEPPSPEPLLAESLPALVGPVPSHGAGNFRYAAAGTGIRGTAGRLRRYQVAVENGSGEDLDAFAGVVDAVLGDPRSWVGGGDLRLQRVGRDDDHDFTVFLATRDTAGRMCRNGGVNVTVGGRPYTSCRVTGKAIINLDRWRLSAKPYVAAGTPLARYREYVINHEVGHELGHHHEGCPKRGGPAPVMVQQTLTLRGCRPYAWPRLNGGELTGPAL</sequence>
<dbReference type="AlphaFoldDB" id="A0A8J3FPY4"/>
<proteinExistence type="predicted"/>
<keyword evidence="2" id="KW-0472">Membrane</keyword>
<organism evidence="4 5">
    <name type="scientific">Mangrovihabitans endophyticus</name>
    <dbReference type="NCBI Taxonomy" id="1751298"/>
    <lineage>
        <taxon>Bacteria</taxon>
        <taxon>Bacillati</taxon>
        <taxon>Actinomycetota</taxon>
        <taxon>Actinomycetes</taxon>
        <taxon>Micromonosporales</taxon>
        <taxon>Micromonosporaceae</taxon>
        <taxon>Mangrovihabitans</taxon>
    </lineage>
</organism>
<feature type="compositionally biased region" description="Low complexity" evidence="1">
    <location>
        <begin position="47"/>
        <end position="67"/>
    </location>
</feature>
<dbReference type="Proteomes" id="UP000656042">
    <property type="component" value="Unassembled WGS sequence"/>
</dbReference>
<feature type="region of interest" description="Disordered" evidence="1">
    <location>
        <begin position="47"/>
        <end position="91"/>
    </location>
</feature>
<keyword evidence="2" id="KW-0812">Transmembrane</keyword>